<keyword evidence="5" id="KW-1185">Reference proteome</keyword>
<keyword evidence="2" id="KW-0732">Signal</keyword>
<evidence type="ECO:0000313" key="5">
    <source>
        <dbReference type="Proteomes" id="UP001147830"/>
    </source>
</evidence>
<feature type="transmembrane region" description="Helical" evidence="1">
    <location>
        <begin position="420"/>
        <end position="441"/>
    </location>
</feature>
<evidence type="ECO:0000259" key="3">
    <source>
        <dbReference type="Pfam" id="PF25607"/>
    </source>
</evidence>
<dbReference type="Proteomes" id="UP001147830">
    <property type="component" value="Unassembled WGS sequence"/>
</dbReference>
<dbReference type="EMBL" id="JAOANI010000031">
    <property type="protein sequence ID" value="MCT7361056.1"/>
    <property type="molecule type" value="Genomic_DNA"/>
</dbReference>
<protein>
    <submittedName>
        <fullName evidence="4">BatD family protein</fullName>
    </submittedName>
</protein>
<dbReference type="PANTHER" id="PTHR40940">
    <property type="entry name" value="PROTEIN BATD-RELATED"/>
    <property type="match status" value="1"/>
</dbReference>
<dbReference type="Pfam" id="PF25607">
    <property type="entry name" value="DUF7939"/>
    <property type="match status" value="1"/>
</dbReference>
<name>A0A9X2WIF0_9GAMM</name>
<feature type="signal peptide" evidence="2">
    <location>
        <begin position="1"/>
        <end position="26"/>
    </location>
</feature>
<accession>A0A9X2WIF0</accession>
<keyword evidence="1" id="KW-0472">Membrane</keyword>
<dbReference type="AlphaFoldDB" id="A0A9X2WIF0"/>
<dbReference type="Pfam" id="PF13584">
    <property type="entry name" value="BatD"/>
    <property type="match status" value="1"/>
</dbReference>
<dbReference type="RefSeq" id="WP_260977887.1">
    <property type="nucleotide sequence ID" value="NZ_JAOANI010000031.1"/>
</dbReference>
<evidence type="ECO:0000256" key="2">
    <source>
        <dbReference type="SAM" id="SignalP"/>
    </source>
</evidence>
<dbReference type="PANTHER" id="PTHR40940:SF1">
    <property type="entry name" value="PROTEIN BATD"/>
    <property type="match status" value="1"/>
</dbReference>
<dbReference type="InterPro" id="IPR057699">
    <property type="entry name" value="DUF7939"/>
</dbReference>
<evidence type="ECO:0000256" key="1">
    <source>
        <dbReference type="SAM" id="Phobius"/>
    </source>
</evidence>
<sequence length="581" mass="64224">MVMRDLVFNRIHWLLALLLFAAQAQAATFSASVDRKEVTEQDTFNLMLRYSEQVGFGSPDLTPLQNDFQILNQQRSNQFRSVNGKTESFTEWTLTLTAKRSGQLTIPPIRFDDQQSQPITISVRELSADVKAQIAKEFFFDIEVSQQSNYYVQGQILYTEKLYYSVSHEDASLSEFKVTDALVQPLGEVRQYTTIIDGQRLGVYERRFAIFPEESGELVIPGQRFNARISNPYDRWSRGRQGSAVSKPITLQIKPIPPNYPQAPWIPAQNLSISETFSTPPQQWVAGEPVTRTLTLTAKGLPGSQLPAIALPVVDNLRYYPDQSQQNEQSSEDGLTGTSEQSIALVPGSSGRILLPEIRIPWWNTRSGTLEYAVLPAHSIQVQPAKGSSPATIRPEAPTDTVSMQTSAAISSASEQPTLLYWQIAAGLLLLSNALLFILWWRAQQRIQDQPRAAADGRNNPTENTEKTLKQHWQALTRACQKGDGVAIRSALLGWVNAGGLSAGGLSATIAARHLPLASLNQLAGLTAEPKLQAALAELDAYLYSSTVNSAYNGQNLLSLLKQQQRPSANTTQTKPALYPL</sequence>
<keyword evidence="1" id="KW-0812">Transmembrane</keyword>
<comment type="caution">
    <text evidence="4">The sequence shown here is derived from an EMBL/GenBank/DDBJ whole genome shotgun (WGS) entry which is preliminary data.</text>
</comment>
<reference evidence="4" key="2">
    <citation type="submission" date="2022-08" db="EMBL/GenBank/DDBJ databases">
        <authorList>
            <person name="Dong C."/>
        </authorList>
    </citation>
    <scope>NUCLEOTIDE SEQUENCE</scope>
    <source>
        <strain evidence="4">59MF3M-4</strain>
    </source>
</reference>
<gene>
    <name evidence="4" type="ORF">NYR02_18710</name>
</gene>
<dbReference type="InterPro" id="IPR025738">
    <property type="entry name" value="BatD"/>
</dbReference>
<feature type="chain" id="PRO_5040859649" evidence="2">
    <location>
        <begin position="27"/>
        <end position="581"/>
    </location>
</feature>
<proteinExistence type="predicted"/>
<evidence type="ECO:0000313" key="4">
    <source>
        <dbReference type="EMBL" id="MCT7361056.1"/>
    </source>
</evidence>
<organism evidence="4 5">
    <name type="scientific">Thalassolituus pacificus</name>
    <dbReference type="NCBI Taxonomy" id="2975440"/>
    <lineage>
        <taxon>Bacteria</taxon>
        <taxon>Pseudomonadati</taxon>
        <taxon>Pseudomonadota</taxon>
        <taxon>Gammaproteobacteria</taxon>
        <taxon>Oceanospirillales</taxon>
        <taxon>Oceanospirillaceae</taxon>
        <taxon>Thalassolituus</taxon>
    </lineage>
</organism>
<reference evidence="4" key="1">
    <citation type="journal article" date="2022" name="Front. Microbiol.">
        <title>Genome-based taxonomic rearrangement of Oceanobacter-related bacteria including the description of Thalassolituus hydrocarbonoclasticus sp. nov. and Thalassolituus pacificus sp. nov. and emended description of the genus Thalassolituus.</title>
        <authorList>
            <person name="Dong C."/>
            <person name="Wei L."/>
            <person name="Wang J."/>
            <person name="Lai Q."/>
            <person name="Huang Z."/>
            <person name="Shao Z."/>
        </authorList>
    </citation>
    <scope>NUCLEOTIDE SEQUENCE</scope>
    <source>
        <strain evidence="4">59MF3M-4</strain>
    </source>
</reference>
<keyword evidence="1" id="KW-1133">Transmembrane helix</keyword>
<feature type="domain" description="DUF7939" evidence="3">
    <location>
        <begin position="470"/>
        <end position="566"/>
    </location>
</feature>